<proteinExistence type="predicted"/>
<comment type="caution">
    <text evidence="1">The sequence shown here is derived from an EMBL/GenBank/DDBJ whole genome shotgun (WGS) entry which is preliminary data.</text>
</comment>
<accession>A0A426XGB3</accession>
<evidence type="ECO:0000313" key="2">
    <source>
        <dbReference type="Proteomes" id="UP000287651"/>
    </source>
</evidence>
<gene>
    <name evidence="1" type="ORF">B296_00038705</name>
</gene>
<reference evidence="1 2" key="1">
    <citation type="journal article" date="2014" name="Agronomy (Basel)">
        <title>A Draft Genome Sequence for Ensete ventricosum, the Drought-Tolerant Tree Against Hunger.</title>
        <authorList>
            <person name="Harrison J."/>
            <person name="Moore K.A."/>
            <person name="Paszkiewicz K."/>
            <person name="Jones T."/>
            <person name="Grant M."/>
            <person name="Ambacheew D."/>
            <person name="Muzemil S."/>
            <person name="Studholme D.J."/>
        </authorList>
    </citation>
    <scope>NUCLEOTIDE SEQUENCE [LARGE SCALE GENOMIC DNA]</scope>
</reference>
<dbReference type="Proteomes" id="UP000287651">
    <property type="component" value="Unassembled WGS sequence"/>
</dbReference>
<sequence>MGAVPSVNPKLRPYVDHCPRRFPGHCSVRLLSGSTVSYQVDGATPNNYRGLSRWSLTWSSRHGQADWMGPIFTLLSPCGNLSDCRRDLGRLFVVEATSGWGEDGVKIDTPVAL</sequence>
<dbReference type="AlphaFoldDB" id="A0A426XGB3"/>
<dbReference type="EMBL" id="AMZH03021149">
    <property type="protein sequence ID" value="RRT38496.1"/>
    <property type="molecule type" value="Genomic_DNA"/>
</dbReference>
<evidence type="ECO:0000313" key="1">
    <source>
        <dbReference type="EMBL" id="RRT38496.1"/>
    </source>
</evidence>
<protein>
    <submittedName>
        <fullName evidence="1">Uncharacterized protein</fullName>
    </submittedName>
</protein>
<organism evidence="1 2">
    <name type="scientific">Ensete ventricosum</name>
    <name type="common">Abyssinian banana</name>
    <name type="synonym">Musa ensete</name>
    <dbReference type="NCBI Taxonomy" id="4639"/>
    <lineage>
        <taxon>Eukaryota</taxon>
        <taxon>Viridiplantae</taxon>
        <taxon>Streptophyta</taxon>
        <taxon>Embryophyta</taxon>
        <taxon>Tracheophyta</taxon>
        <taxon>Spermatophyta</taxon>
        <taxon>Magnoliopsida</taxon>
        <taxon>Liliopsida</taxon>
        <taxon>Zingiberales</taxon>
        <taxon>Musaceae</taxon>
        <taxon>Ensete</taxon>
    </lineage>
</organism>
<name>A0A426XGB3_ENSVE</name>